<dbReference type="PANTHER" id="PTHR39323:SF1">
    <property type="entry name" value="BLR1149 PROTEIN"/>
    <property type="match status" value="1"/>
</dbReference>
<dbReference type="GO" id="GO:0016787">
    <property type="term" value="F:hydrolase activity"/>
    <property type="evidence" value="ECO:0007669"/>
    <property type="project" value="InterPro"/>
</dbReference>
<protein>
    <submittedName>
        <fullName evidence="2">Calcineurin-like phosphoesterase</fullName>
    </submittedName>
</protein>
<accession>A0A5B9W1T1</accession>
<dbReference type="PANTHER" id="PTHR39323">
    <property type="entry name" value="BLR1149 PROTEIN"/>
    <property type="match status" value="1"/>
</dbReference>
<evidence type="ECO:0000313" key="2">
    <source>
        <dbReference type="EMBL" id="QEH34612.1"/>
    </source>
</evidence>
<dbReference type="AlphaFoldDB" id="A0A5B9W1T1"/>
<dbReference type="InterPro" id="IPR029052">
    <property type="entry name" value="Metallo-depent_PP-like"/>
</dbReference>
<proteinExistence type="predicted"/>
<sequence length="251" mass="26445">MSPRASRGRAARFPRVGGWELLPEGGVVHRAEEVAVIADVHLGYEWARGSAGDCVPAHSLAETVAKLAAMRKRLRFRRLVIAGDVVESPRPCARTAADLSRLCGWLLDREVELVLVQGNHDRSLPAMAAREGFPARGVRLEASLVVDGWTIEHGHRAATAGPVISGHHHPVLRAAGQSASCFLAGPDRIILPAFSPNAAGLDVLAARLPEACRGDSLRCLVSTGAEVLDFGPLATLAARLGRADGPAPPGS</sequence>
<dbReference type="PIRSF" id="PIRSF000887">
    <property type="entry name" value="Pesterase_MJ0037"/>
    <property type="match status" value="1"/>
</dbReference>
<dbReference type="InterPro" id="IPR004843">
    <property type="entry name" value="Calcineurin-like_PHP"/>
</dbReference>
<dbReference type="EMBL" id="CP042997">
    <property type="protein sequence ID" value="QEH34612.1"/>
    <property type="molecule type" value="Genomic_DNA"/>
</dbReference>
<dbReference type="RefSeq" id="WP_148594507.1">
    <property type="nucleotide sequence ID" value="NZ_CP042997.1"/>
</dbReference>
<evidence type="ECO:0000259" key="1">
    <source>
        <dbReference type="Pfam" id="PF00149"/>
    </source>
</evidence>
<feature type="domain" description="Calcineurin-like phosphoesterase" evidence="1">
    <location>
        <begin position="34"/>
        <end position="135"/>
    </location>
</feature>
<evidence type="ECO:0000313" key="3">
    <source>
        <dbReference type="Proteomes" id="UP000324233"/>
    </source>
</evidence>
<dbReference type="KEGG" id="agv:OJF2_31530"/>
<dbReference type="Gene3D" id="3.60.21.10">
    <property type="match status" value="1"/>
</dbReference>
<name>A0A5B9W1T1_9BACT</name>
<dbReference type="Pfam" id="PF00149">
    <property type="entry name" value="Metallophos"/>
    <property type="match status" value="1"/>
</dbReference>
<dbReference type="OrthoDB" id="273273at2"/>
<keyword evidence="3" id="KW-1185">Reference proteome</keyword>
<dbReference type="Proteomes" id="UP000324233">
    <property type="component" value="Chromosome"/>
</dbReference>
<reference evidence="2 3" key="1">
    <citation type="submission" date="2019-08" db="EMBL/GenBank/DDBJ databases">
        <title>Deep-cultivation of Planctomycetes and their phenomic and genomic characterization uncovers novel biology.</title>
        <authorList>
            <person name="Wiegand S."/>
            <person name="Jogler M."/>
            <person name="Boedeker C."/>
            <person name="Pinto D."/>
            <person name="Vollmers J."/>
            <person name="Rivas-Marin E."/>
            <person name="Kohn T."/>
            <person name="Peeters S.H."/>
            <person name="Heuer A."/>
            <person name="Rast P."/>
            <person name="Oberbeckmann S."/>
            <person name="Bunk B."/>
            <person name="Jeske O."/>
            <person name="Meyerdierks A."/>
            <person name="Storesund J.E."/>
            <person name="Kallscheuer N."/>
            <person name="Luecker S."/>
            <person name="Lage O.M."/>
            <person name="Pohl T."/>
            <person name="Merkel B.J."/>
            <person name="Hornburger P."/>
            <person name="Mueller R.-W."/>
            <person name="Bruemmer F."/>
            <person name="Labrenz M."/>
            <person name="Spormann A.M."/>
            <person name="Op den Camp H."/>
            <person name="Overmann J."/>
            <person name="Amann R."/>
            <person name="Jetten M.S.M."/>
            <person name="Mascher T."/>
            <person name="Medema M.H."/>
            <person name="Devos D.P."/>
            <person name="Kaster A.-K."/>
            <person name="Ovreas L."/>
            <person name="Rohde M."/>
            <person name="Galperin M.Y."/>
            <person name="Jogler C."/>
        </authorList>
    </citation>
    <scope>NUCLEOTIDE SEQUENCE [LARGE SCALE GENOMIC DNA]</scope>
    <source>
        <strain evidence="2 3">OJF2</strain>
    </source>
</reference>
<gene>
    <name evidence="2" type="ORF">OJF2_31530</name>
</gene>
<organism evidence="2 3">
    <name type="scientific">Aquisphaera giovannonii</name>
    <dbReference type="NCBI Taxonomy" id="406548"/>
    <lineage>
        <taxon>Bacteria</taxon>
        <taxon>Pseudomonadati</taxon>
        <taxon>Planctomycetota</taxon>
        <taxon>Planctomycetia</taxon>
        <taxon>Isosphaerales</taxon>
        <taxon>Isosphaeraceae</taxon>
        <taxon>Aquisphaera</taxon>
    </lineage>
</organism>
<dbReference type="InterPro" id="IPR024173">
    <property type="entry name" value="Pesterase_MJ0037-like"/>
</dbReference>
<dbReference type="SUPFAM" id="SSF56300">
    <property type="entry name" value="Metallo-dependent phosphatases"/>
    <property type="match status" value="1"/>
</dbReference>